<dbReference type="RefSeq" id="WP_249303081.1">
    <property type="nucleotide sequence ID" value="NZ_CP060634.1"/>
</dbReference>
<keyword evidence="1" id="KW-0694">RNA-binding</keyword>
<dbReference type="InterPro" id="IPR040591">
    <property type="entry name" value="RqcP2_RBD"/>
</dbReference>
<reference evidence="3 4" key="1">
    <citation type="submission" date="2020-08" db="EMBL/GenBank/DDBJ databases">
        <authorList>
            <person name="Liu C."/>
            <person name="Sun Q."/>
        </authorList>
    </citation>
    <scope>NUCLEOTIDE SEQUENCE [LARGE SCALE GENOMIC DNA]</scope>
    <source>
        <strain evidence="3 4">NSJ-38</strain>
    </source>
</reference>
<feature type="domain" description="Ribosome-associated protein quality control protein P2 RNA-binding" evidence="2">
    <location>
        <begin position="96"/>
        <end position="160"/>
    </location>
</feature>
<dbReference type="PROSITE" id="PS50889">
    <property type="entry name" value="S4"/>
    <property type="match status" value="1"/>
</dbReference>
<evidence type="ECO:0000313" key="4">
    <source>
        <dbReference type="Proteomes" id="UP000515823"/>
    </source>
</evidence>
<dbReference type="GO" id="GO:0003723">
    <property type="term" value="F:RNA binding"/>
    <property type="evidence" value="ECO:0007669"/>
    <property type="project" value="UniProtKB-KW"/>
</dbReference>
<dbReference type="EMBL" id="CP060634">
    <property type="protein sequence ID" value="QNM05814.1"/>
    <property type="molecule type" value="Genomic_DNA"/>
</dbReference>
<proteinExistence type="predicted"/>
<keyword evidence="4" id="KW-1185">Reference proteome</keyword>
<dbReference type="Pfam" id="PF17774">
    <property type="entry name" value="YlmH_RBD"/>
    <property type="match status" value="1"/>
</dbReference>
<dbReference type="Proteomes" id="UP000515823">
    <property type="component" value="Chromosome"/>
</dbReference>
<sequence>MDKEEQLFLHRLHDLADVCFQRGIPVYTDFLNLHEQTVFLSALPEFSHVRCYLDGGYETAERKIVCFLPVYGGFEEKPDREQLPMVPVRISSSAGKFTVPSSHRDYLGAVLSLGIERGKIGDLIVGDGFAYCLCAKNMSDFLMEELKSVRRNPVVCTRASFADLEENQSFTAVTGSIASLRMDALLGLLMKCSRSRASECLAEERVYLNGKLCVSQTAVPKTGDILSIRGVGKYIFDGILTSTKKGRQMVKLRKYD</sequence>
<evidence type="ECO:0000256" key="1">
    <source>
        <dbReference type="PROSITE-ProRule" id="PRU00182"/>
    </source>
</evidence>
<gene>
    <name evidence="3" type="ORF">H9Q78_01170</name>
</gene>
<name>A0A7G9G4T2_9FIRM</name>
<evidence type="ECO:0000313" key="3">
    <source>
        <dbReference type="EMBL" id="QNM05814.1"/>
    </source>
</evidence>
<dbReference type="SUPFAM" id="SSF55174">
    <property type="entry name" value="Alpha-L RNA-binding motif"/>
    <property type="match status" value="1"/>
</dbReference>
<dbReference type="Gene3D" id="3.30.1370.160">
    <property type="match status" value="1"/>
</dbReference>
<dbReference type="Gene3D" id="3.30.70.330">
    <property type="match status" value="1"/>
</dbReference>
<dbReference type="InterPro" id="IPR012677">
    <property type="entry name" value="Nucleotide-bd_a/b_plait_sf"/>
</dbReference>
<protein>
    <submittedName>
        <fullName evidence="3">RNA-binding protein</fullName>
    </submittedName>
</protein>
<evidence type="ECO:0000259" key="2">
    <source>
        <dbReference type="Pfam" id="PF17774"/>
    </source>
</evidence>
<dbReference type="KEGG" id="qdo:H9Q78_01170"/>
<organism evidence="3 4">
    <name type="scientific">Qiania dongpingensis</name>
    <dbReference type="NCBI Taxonomy" id="2763669"/>
    <lineage>
        <taxon>Bacteria</taxon>
        <taxon>Bacillati</taxon>
        <taxon>Bacillota</taxon>
        <taxon>Clostridia</taxon>
        <taxon>Lachnospirales</taxon>
        <taxon>Lachnospiraceae</taxon>
        <taxon>Qiania</taxon>
    </lineage>
</organism>
<accession>A0A7G9G4T2</accession>
<dbReference type="AlphaFoldDB" id="A0A7G9G4T2"/>